<accession>A0A146MEY8</accession>
<dbReference type="InterPro" id="IPR011249">
    <property type="entry name" value="Metalloenz_LuxS/M16"/>
</dbReference>
<dbReference type="SUPFAM" id="SSF63411">
    <property type="entry name" value="LuxS/MPP-like metallohydrolase"/>
    <property type="match status" value="1"/>
</dbReference>
<gene>
    <name evidence="1" type="primary">PMPCB_0</name>
    <name evidence="1" type="ORF">g.94810</name>
</gene>
<dbReference type="PANTHER" id="PTHR11851:SF156">
    <property type="entry name" value="PROCESSING PEPTIDASE, BETA SUBUNIT, PUTATIVE-RELATED"/>
    <property type="match status" value="1"/>
</dbReference>
<evidence type="ECO:0000313" key="1">
    <source>
        <dbReference type="EMBL" id="JAQ18294.1"/>
    </source>
</evidence>
<organism evidence="1">
    <name type="scientific">Lygus hesperus</name>
    <name type="common">Western plant bug</name>
    <dbReference type="NCBI Taxonomy" id="30085"/>
    <lineage>
        <taxon>Eukaryota</taxon>
        <taxon>Metazoa</taxon>
        <taxon>Ecdysozoa</taxon>
        <taxon>Arthropoda</taxon>
        <taxon>Hexapoda</taxon>
        <taxon>Insecta</taxon>
        <taxon>Pterygota</taxon>
        <taxon>Neoptera</taxon>
        <taxon>Paraneoptera</taxon>
        <taxon>Hemiptera</taxon>
        <taxon>Heteroptera</taxon>
        <taxon>Panheteroptera</taxon>
        <taxon>Cimicomorpha</taxon>
        <taxon>Miridae</taxon>
        <taxon>Mirini</taxon>
        <taxon>Lygus</taxon>
    </lineage>
</organism>
<dbReference type="Gene3D" id="3.30.830.10">
    <property type="entry name" value="Metalloenzyme, LuxS/M16 peptidase-like"/>
    <property type="match status" value="1"/>
</dbReference>
<dbReference type="GO" id="GO:0005739">
    <property type="term" value="C:mitochondrion"/>
    <property type="evidence" value="ECO:0007669"/>
    <property type="project" value="TreeGrafter"/>
</dbReference>
<dbReference type="GO" id="GO:0046872">
    <property type="term" value="F:metal ion binding"/>
    <property type="evidence" value="ECO:0007669"/>
    <property type="project" value="InterPro"/>
</dbReference>
<dbReference type="EMBL" id="GDHC01000335">
    <property type="protein sequence ID" value="JAQ18294.1"/>
    <property type="molecule type" value="Transcribed_RNA"/>
</dbReference>
<sequence length="198" mass="23068">MLACEIPGAFHRSQHEMGQHAMHRVLKTFSSLDHSTPTNTHFNEKCIEIANPFLHSYRDIGLCGMYIVGRPAMSGPGDASVMVEVLQYTMAEWCRFTQKMLHDKELAQAKVNLKSQLLFNMDGSGNAAQDIGRQVLQYGRRVPLQEMYDRIDDVTATNVQEVLQHYYYSRKPCFSYLGYLANMPNYDWTEQWTYRYWY</sequence>
<dbReference type="InterPro" id="IPR050361">
    <property type="entry name" value="MPP/UQCRC_Complex"/>
</dbReference>
<protein>
    <submittedName>
        <fullName evidence="1">Mitochondrial-processing peptidase subunit beta</fullName>
    </submittedName>
</protein>
<dbReference type="PANTHER" id="PTHR11851">
    <property type="entry name" value="METALLOPROTEASE"/>
    <property type="match status" value="1"/>
</dbReference>
<dbReference type="AlphaFoldDB" id="A0A146MEY8"/>
<reference evidence="1" key="1">
    <citation type="journal article" date="2016" name="Gigascience">
        <title>De novo construction of an expanded transcriptome assembly for the western tarnished plant bug, Lygus hesperus.</title>
        <authorList>
            <person name="Tassone E.E."/>
            <person name="Geib S.M."/>
            <person name="Hall B."/>
            <person name="Fabrick J.A."/>
            <person name="Brent C.S."/>
            <person name="Hull J.J."/>
        </authorList>
    </citation>
    <scope>NUCLEOTIDE SEQUENCE</scope>
</reference>
<proteinExistence type="predicted"/>
<name>A0A146MEY8_LYGHE</name>